<sequence length="181" mass="21281">MQARRIRYDVIALVETRRRQPFNTVCDIGEELFLETCDSGGVGGVGVLPNPSFSMNTDSLEQLTTRIRRLRLRRRGPIPALIIFVIYAPTSNYDEKEIEVFYINLEKFYRKYHTFFMVITEDFNANIKPRRTSEERHIGTHGLEWNEQGERPSEFIMATKIIHGNPQFQKPHTRRRIRSAH</sequence>
<dbReference type="Gene3D" id="3.60.10.10">
    <property type="entry name" value="Endonuclease/exonuclease/phosphatase"/>
    <property type="match status" value="1"/>
</dbReference>
<name>A0A0R3Q1U1_ANGCS</name>
<proteinExistence type="predicted"/>
<dbReference type="InterPro" id="IPR036691">
    <property type="entry name" value="Endo/exonu/phosph_ase_sf"/>
</dbReference>
<organism evidence="3">
    <name type="scientific">Angiostrongylus costaricensis</name>
    <name type="common">Nematode worm</name>
    <dbReference type="NCBI Taxonomy" id="334426"/>
    <lineage>
        <taxon>Eukaryota</taxon>
        <taxon>Metazoa</taxon>
        <taxon>Ecdysozoa</taxon>
        <taxon>Nematoda</taxon>
        <taxon>Chromadorea</taxon>
        <taxon>Rhabditida</taxon>
        <taxon>Rhabditina</taxon>
        <taxon>Rhabditomorpha</taxon>
        <taxon>Strongyloidea</taxon>
        <taxon>Metastrongylidae</taxon>
        <taxon>Angiostrongylus</taxon>
    </lineage>
</organism>
<accession>A0A0R3Q1U1</accession>
<dbReference type="WBParaSite" id="ACOC_0001300801-mRNA-1">
    <property type="protein sequence ID" value="ACOC_0001300801-mRNA-1"/>
    <property type="gene ID" value="ACOC_0001300801"/>
</dbReference>
<evidence type="ECO:0000313" key="3">
    <source>
        <dbReference type="WBParaSite" id="ACOC_0001300801-mRNA-1"/>
    </source>
</evidence>
<dbReference type="STRING" id="334426.A0A0R3Q1U1"/>
<protein>
    <submittedName>
        <fullName evidence="3">Endo/exonuclease/phosphatase domain-containing protein</fullName>
    </submittedName>
</protein>
<evidence type="ECO:0000313" key="1">
    <source>
        <dbReference type="EMBL" id="VDM64594.1"/>
    </source>
</evidence>
<dbReference type="SUPFAM" id="SSF56219">
    <property type="entry name" value="DNase I-like"/>
    <property type="match status" value="1"/>
</dbReference>
<dbReference type="EMBL" id="UYYA01005390">
    <property type="protein sequence ID" value="VDM64594.1"/>
    <property type="molecule type" value="Genomic_DNA"/>
</dbReference>
<dbReference type="OrthoDB" id="288203at2759"/>
<reference evidence="1 2" key="2">
    <citation type="submission" date="2018-11" db="EMBL/GenBank/DDBJ databases">
        <authorList>
            <consortium name="Pathogen Informatics"/>
        </authorList>
    </citation>
    <scope>NUCLEOTIDE SEQUENCE [LARGE SCALE GENOMIC DNA]</scope>
    <source>
        <strain evidence="1 2">Costa Rica</strain>
    </source>
</reference>
<dbReference type="AlphaFoldDB" id="A0A0R3Q1U1"/>
<keyword evidence="2" id="KW-1185">Reference proteome</keyword>
<evidence type="ECO:0000313" key="2">
    <source>
        <dbReference type="Proteomes" id="UP000267027"/>
    </source>
</evidence>
<gene>
    <name evidence="1" type="ORF">ACOC_LOCUS13009</name>
</gene>
<dbReference type="Proteomes" id="UP000267027">
    <property type="component" value="Unassembled WGS sequence"/>
</dbReference>
<reference evidence="3" key="1">
    <citation type="submission" date="2017-02" db="UniProtKB">
        <authorList>
            <consortium name="WormBaseParasite"/>
        </authorList>
    </citation>
    <scope>IDENTIFICATION</scope>
</reference>